<reference evidence="1" key="1">
    <citation type="submission" date="2014-09" db="EMBL/GenBank/DDBJ databases">
        <authorList>
            <person name="Magalhaes I.L.F."/>
            <person name="Oliveira U."/>
            <person name="Santos F.R."/>
            <person name="Vidigal T.H.D.A."/>
            <person name="Brescovit A.D."/>
            <person name="Santos A.J."/>
        </authorList>
    </citation>
    <scope>NUCLEOTIDE SEQUENCE</scope>
    <source>
        <tissue evidence="1">Shoot tissue taken approximately 20 cm above the soil surface</tissue>
    </source>
</reference>
<dbReference type="EMBL" id="GBRH01238486">
    <property type="protein sequence ID" value="JAD59409.1"/>
    <property type="molecule type" value="Transcribed_RNA"/>
</dbReference>
<reference evidence="1" key="2">
    <citation type="journal article" date="2015" name="Data Brief">
        <title>Shoot transcriptome of the giant reed, Arundo donax.</title>
        <authorList>
            <person name="Barrero R.A."/>
            <person name="Guerrero F.D."/>
            <person name="Moolhuijzen P."/>
            <person name="Goolsby J.A."/>
            <person name="Tidwell J."/>
            <person name="Bellgard S.E."/>
            <person name="Bellgard M.I."/>
        </authorList>
    </citation>
    <scope>NUCLEOTIDE SEQUENCE</scope>
    <source>
        <tissue evidence="1">Shoot tissue taken approximately 20 cm above the soil surface</tissue>
    </source>
</reference>
<organism evidence="1">
    <name type="scientific">Arundo donax</name>
    <name type="common">Giant reed</name>
    <name type="synonym">Donax arundinaceus</name>
    <dbReference type="NCBI Taxonomy" id="35708"/>
    <lineage>
        <taxon>Eukaryota</taxon>
        <taxon>Viridiplantae</taxon>
        <taxon>Streptophyta</taxon>
        <taxon>Embryophyta</taxon>
        <taxon>Tracheophyta</taxon>
        <taxon>Spermatophyta</taxon>
        <taxon>Magnoliopsida</taxon>
        <taxon>Liliopsida</taxon>
        <taxon>Poales</taxon>
        <taxon>Poaceae</taxon>
        <taxon>PACMAD clade</taxon>
        <taxon>Arundinoideae</taxon>
        <taxon>Arundineae</taxon>
        <taxon>Arundo</taxon>
    </lineage>
</organism>
<name>A0A0A9B5X2_ARUDO</name>
<proteinExistence type="predicted"/>
<accession>A0A0A9B5X2</accession>
<protein>
    <submittedName>
        <fullName evidence="1">Uncharacterized protein</fullName>
    </submittedName>
</protein>
<dbReference type="AlphaFoldDB" id="A0A0A9B5X2"/>
<evidence type="ECO:0000313" key="1">
    <source>
        <dbReference type="EMBL" id="JAD59409.1"/>
    </source>
</evidence>
<sequence length="36" mass="3992">MLVSMFLPMCIEVARINSDVASIVLICKPFVTHQGK</sequence>